<proteinExistence type="inferred from homology"/>
<comment type="domain">
    <text evidence="5">Consists of an N-terminal FAD-binding domain with a Rossman fold and a C-terminal substrate-binding domain.</text>
</comment>
<keyword evidence="1 5" id="KW-0285">Flavoprotein</keyword>
<protein>
    <recommendedName>
        <fullName evidence="5">Flavin-dependent monooxygenase</fullName>
    </recommendedName>
    <alternativeName>
        <fullName evidence="5">TetX monooxygenase</fullName>
        <shortName evidence="5">TetX</shortName>
        <ecNumber evidence="5">1.14.13.-</ecNumber>
    </alternativeName>
</protein>
<name>A0A1I6BJD7_9PSEU</name>
<comment type="subunit">
    <text evidence="5">Monomer.</text>
</comment>
<comment type="function">
    <text evidence="5">An FAD-requiring monooxygenase active on some tetracycline antibiotic derivatives, which leads to their inactivation. Hydroxylates carbon 11a of tetracycline and some analogs.</text>
</comment>
<evidence type="ECO:0000256" key="1">
    <source>
        <dbReference type="ARBA" id="ARBA00022630"/>
    </source>
</evidence>
<dbReference type="GO" id="GO:0004497">
    <property type="term" value="F:monooxygenase activity"/>
    <property type="evidence" value="ECO:0007669"/>
    <property type="project" value="UniProtKB-UniRule"/>
</dbReference>
<dbReference type="SUPFAM" id="SSF51905">
    <property type="entry name" value="FAD/NAD(P)-binding domain"/>
    <property type="match status" value="1"/>
</dbReference>
<keyword evidence="5" id="KW-0547">Nucleotide-binding</keyword>
<dbReference type="InterPro" id="IPR002938">
    <property type="entry name" value="FAD-bd"/>
</dbReference>
<dbReference type="PRINTS" id="PR00420">
    <property type="entry name" value="RNGMNOXGNASE"/>
</dbReference>
<dbReference type="GO" id="GO:0046677">
    <property type="term" value="P:response to antibiotic"/>
    <property type="evidence" value="ECO:0007669"/>
    <property type="project" value="InterPro"/>
</dbReference>
<dbReference type="RefSeq" id="WP_093577326.1">
    <property type="nucleotide sequence ID" value="NZ_FOWC01000029.1"/>
</dbReference>
<dbReference type="PANTHER" id="PTHR46972:SF1">
    <property type="entry name" value="FAD DEPENDENT OXIDOREDUCTASE DOMAIN-CONTAINING PROTEIN"/>
    <property type="match status" value="1"/>
</dbReference>
<feature type="binding site" evidence="5">
    <location>
        <position position="300"/>
    </location>
    <ligand>
        <name>FAD</name>
        <dbReference type="ChEBI" id="CHEBI:57692"/>
    </ligand>
</feature>
<evidence type="ECO:0000256" key="5">
    <source>
        <dbReference type="HAMAP-Rule" id="MF_00845"/>
    </source>
</evidence>
<dbReference type="Pfam" id="PF01494">
    <property type="entry name" value="FAD_binding_3"/>
    <property type="match status" value="1"/>
</dbReference>
<dbReference type="EC" id="1.14.13.-" evidence="5"/>
<dbReference type="GO" id="GO:0005737">
    <property type="term" value="C:cytoplasm"/>
    <property type="evidence" value="ECO:0007669"/>
    <property type="project" value="UniProtKB-SubCell"/>
</dbReference>
<feature type="binding site" evidence="5">
    <location>
        <position position="49"/>
    </location>
    <ligand>
        <name>FAD</name>
        <dbReference type="ChEBI" id="CHEBI:57692"/>
    </ligand>
</feature>
<feature type="binding site" evidence="5">
    <location>
        <position position="42"/>
    </location>
    <ligand>
        <name>NADPH</name>
        <dbReference type="ChEBI" id="CHEBI:57783"/>
    </ligand>
</feature>
<keyword evidence="4 5" id="KW-0503">Monooxygenase</keyword>
<evidence type="ECO:0000313" key="7">
    <source>
        <dbReference type="EMBL" id="SFQ81049.1"/>
    </source>
</evidence>
<comment type="subcellular location">
    <subcellularLocation>
        <location evidence="5">Cytoplasm</location>
    </subcellularLocation>
</comment>
<evidence type="ECO:0000256" key="3">
    <source>
        <dbReference type="ARBA" id="ARBA00023002"/>
    </source>
</evidence>
<comment type="catalytic activity">
    <reaction evidence="5">
        <text>a tetracycline + NADPH + O2 + H(+) = an 11a-hydroxytetracycline + NADP(+) + H2O</text>
        <dbReference type="Rhea" id="RHEA:61444"/>
        <dbReference type="ChEBI" id="CHEBI:15377"/>
        <dbReference type="ChEBI" id="CHEBI:15378"/>
        <dbReference type="ChEBI" id="CHEBI:15379"/>
        <dbReference type="ChEBI" id="CHEBI:57783"/>
        <dbReference type="ChEBI" id="CHEBI:58349"/>
        <dbReference type="ChEBI" id="CHEBI:144644"/>
        <dbReference type="ChEBI" id="CHEBI:144645"/>
    </reaction>
</comment>
<keyword evidence="5" id="KW-0521">NADP</keyword>
<sequence length="400" mass="43027">MNETPRIAIVGGGPGGLLAAHVLHGHGIAATVYDADTAVDSRDPGGTLDLHADSGQIALEDAGLLPAFRALARAEGQAMTRRDHHGTLLKEFIPADDDTAAPEIDRGQLRTMLYEQLAPSTVHWGHKLTGLTTENGVHRLHFANGSTVDADLVLGADGAWSKVRRRLTDAMPEYLGVSFLDVRFDDVETRHPEIAALTGNGQLFTTDSAGRAVIVQRNSNGVIRGYVAFRAEEDWAARESVDLTDRASVREFLLREFRGWGEAVRPLLTDNDGDYVARAFTALPAPLTWKRVPGITVLGDAAHAMAPFGGHGANLALLDGAELAHALHEEPSVEAALTRYETAMFARTGHLAADANAALRGFFADQPDGTPQDVPDREEELRAYEAQAAEYRAARTPAAR</sequence>
<dbReference type="InterPro" id="IPR043683">
    <property type="entry name" value="TetX_monooxygenase"/>
</dbReference>
<organism evidence="7 8">
    <name type="scientific">Amycolatopsis rubida</name>
    <dbReference type="NCBI Taxonomy" id="112413"/>
    <lineage>
        <taxon>Bacteria</taxon>
        <taxon>Bacillati</taxon>
        <taxon>Actinomycetota</taxon>
        <taxon>Actinomycetes</taxon>
        <taxon>Pseudonocardiales</taxon>
        <taxon>Pseudonocardiaceae</taxon>
        <taxon>Amycolatopsis</taxon>
    </lineage>
</organism>
<dbReference type="GO" id="GO:0071949">
    <property type="term" value="F:FAD binding"/>
    <property type="evidence" value="ECO:0007669"/>
    <property type="project" value="InterPro"/>
</dbReference>
<dbReference type="PANTHER" id="PTHR46972">
    <property type="entry name" value="MONOOXYGENASE ASQM-RELATED"/>
    <property type="match status" value="1"/>
</dbReference>
<dbReference type="InterPro" id="IPR036188">
    <property type="entry name" value="FAD/NAD-bd_sf"/>
</dbReference>
<evidence type="ECO:0000256" key="2">
    <source>
        <dbReference type="ARBA" id="ARBA00022827"/>
    </source>
</evidence>
<feature type="domain" description="FAD-binding" evidence="6">
    <location>
        <begin position="7"/>
        <end position="335"/>
    </location>
</feature>
<evidence type="ECO:0000259" key="6">
    <source>
        <dbReference type="Pfam" id="PF01494"/>
    </source>
</evidence>
<feature type="binding site" evidence="5">
    <location>
        <position position="106"/>
    </location>
    <ligand>
        <name>FAD</name>
        <dbReference type="ChEBI" id="CHEBI:57692"/>
    </ligand>
</feature>
<evidence type="ECO:0000256" key="4">
    <source>
        <dbReference type="ARBA" id="ARBA00023033"/>
    </source>
</evidence>
<dbReference type="EMBL" id="FOWC01000029">
    <property type="protein sequence ID" value="SFQ81049.1"/>
    <property type="molecule type" value="Genomic_DNA"/>
</dbReference>
<dbReference type="Gene3D" id="3.50.50.60">
    <property type="entry name" value="FAD/NAD(P)-binding domain"/>
    <property type="match status" value="1"/>
</dbReference>
<keyword evidence="3 5" id="KW-0560">Oxidoreductase</keyword>
<reference evidence="7 8" key="1">
    <citation type="submission" date="2016-10" db="EMBL/GenBank/DDBJ databases">
        <authorList>
            <person name="de Groot N.N."/>
        </authorList>
    </citation>
    <scope>NUCLEOTIDE SEQUENCE [LARGE SCALE GENOMIC DNA]</scope>
    <source>
        <strain evidence="7 8">DSM 44637</strain>
    </source>
</reference>
<gene>
    <name evidence="7" type="ORF">SAMN05421854_1297</name>
</gene>
<dbReference type="STRING" id="112413.SAMN05421854_1297"/>
<dbReference type="AlphaFoldDB" id="A0A1I6BJD7"/>
<comment type="cofactor">
    <cofactor evidence="5">
        <name>FAD</name>
        <dbReference type="ChEBI" id="CHEBI:57692"/>
    </cofactor>
</comment>
<keyword evidence="5" id="KW-0963">Cytoplasm</keyword>
<dbReference type="OrthoDB" id="3217377at2"/>
<dbReference type="Proteomes" id="UP000199137">
    <property type="component" value="Unassembled WGS sequence"/>
</dbReference>
<evidence type="ECO:0000313" key="8">
    <source>
        <dbReference type="Proteomes" id="UP000199137"/>
    </source>
</evidence>
<comment type="similarity">
    <text evidence="5">Belongs to the aromatic-ring hydroxylase family. TetX subfamily.</text>
</comment>
<dbReference type="HAMAP" id="MF_00845">
    <property type="entry name" value="TetX_monooxygenase"/>
    <property type="match status" value="1"/>
</dbReference>
<accession>A0A1I6BJD7</accession>
<keyword evidence="2 5" id="KW-0274">FAD</keyword>